<evidence type="ECO:0000313" key="1">
    <source>
        <dbReference type="EMBL" id="CAD5208433.1"/>
    </source>
</evidence>
<dbReference type="EMBL" id="CAJFCV020000001">
    <property type="protein sequence ID" value="CAG9081476.1"/>
    <property type="molecule type" value="Genomic_DNA"/>
</dbReference>
<evidence type="ECO:0000313" key="4">
    <source>
        <dbReference type="Proteomes" id="UP000659654"/>
    </source>
</evidence>
<protein>
    <submittedName>
        <fullName evidence="1">(pine wood nematode) hypothetical protein</fullName>
    </submittedName>
</protein>
<name>A0A1I7S1H7_BURXY</name>
<sequence>MTSTQLINDVSAALREHIYLLDELNIPVVASWDTIDRLTPGILDSPAFRAQFQPNTSMKNEEEIKFYVHCV</sequence>
<accession>A0A1I7S1H7</accession>
<evidence type="ECO:0000313" key="5">
    <source>
        <dbReference type="WBParaSite" id="BXY_0685400.1"/>
    </source>
</evidence>
<dbReference type="AlphaFoldDB" id="A0A1I7S1H7"/>
<dbReference type="WBParaSite" id="BXY_0685400.1">
    <property type="protein sequence ID" value="BXY_0685400.1"/>
    <property type="gene ID" value="BXY_0685400"/>
</dbReference>
<proteinExistence type="predicted"/>
<dbReference type="EMBL" id="CAJFDI010000001">
    <property type="protein sequence ID" value="CAD5208433.1"/>
    <property type="molecule type" value="Genomic_DNA"/>
</dbReference>
<gene>
    <name evidence="1" type="ORF">BXYJ_LOCUS669</name>
</gene>
<organism evidence="3 5">
    <name type="scientific">Bursaphelenchus xylophilus</name>
    <name type="common">Pinewood nematode worm</name>
    <name type="synonym">Aphelenchoides xylophilus</name>
    <dbReference type="NCBI Taxonomy" id="6326"/>
    <lineage>
        <taxon>Eukaryota</taxon>
        <taxon>Metazoa</taxon>
        <taxon>Ecdysozoa</taxon>
        <taxon>Nematoda</taxon>
        <taxon>Chromadorea</taxon>
        <taxon>Rhabditida</taxon>
        <taxon>Tylenchina</taxon>
        <taxon>Tylenchomorpha</taxon>
        <taxon>Aphelenchoidea</taxon>
        <taxon>Aphelenchoididae</taxon>
        <taxon>Bursaphelenchus</taxon>
    </lineage>
</organism>
<dbReference type="OrthoDB" id="10401278at2759"/>
<dbReference type="Proteomes" id="UP000582659">
    <property type="component" value="Unassembled WGS sequence"/>
</dbReference>
<dbReference type="Proteomes" id="UP000095284">
    <property type="component" value="Unplaced"/>
</dbReference>
<evidence type="ECO:0000313" key="2">
    <source>
        <dbReference type="EMBL" id="CAG9081476.1"/>
    </source>
</evidence>
<evidence type="ECO:0000313" key="3">
    <source>
        <dbReference type="Proteomes" id="UP000095284"/>
    </source>
</evidence>
<reference evidence="5" key="1">
    <citation type="submission" date="2016-11" db="UniProtKB">
        <authorList>
            <consortium name="WormBaseParasite"/>
        </authorList>
    </citation>
    <scope>IDENTIFICATION</scope>
</reference>
<keyword evidence="4" id="KW-1185">Reference proteome</keyword>
<dbReference type="Proteomes" id="UP000659654">
    <property type="component" value="Unassembled WGS sequence"/>
</dbReference>
<reference evidence="2" key="2">
    <citation type="submission" date="2020-08" db="EMBL/GenBank/DDBJ databases">
        <authorList>
            <person name="Kikuchi T."/>
        </authorList>
    </citation>
    <scope>NUCLEOTIDE SEQUENCE</scope>
    <source>
        <strain evidence="1">Ka4C1</strain>
    </source>
</reference>